<dbReference type="OrthoDB" id="9798107at2"/>
<organism evidence="2 3">
    <name type="scientific">Tepidimonas charontis</name>
    <dbReference type="NCBI Taxonomy" id="2267262"/>
    <lineage>
        <taxon>Bacteria</taxon>
        <taxon>Pseudomonadati</taxon>
        <taxon>Pseudomonadota</taxon>
        <taxon>Betaproteobacteria</taxon>
        <taxon>Burkholderiales</taxon>
        <taxon>Tepidimonas</taxon>
    </lineage>
</organism>
<dbReference type="RefSeq" id="WP_144328248.1">
    <property type="nucleotide sequence ID" value="NZ_VJON01000016.1"/>
</dbReference>
<dbReference type="InterPro" id="IPR005502">
    <property type="entry name" value="Ribosyl_crysJ1"/>
</dbReference>
<dbReference type="Pfam" id="PF03747">
    <property type="entry name" value="ADP_ribosyl_GH"/>
    <property type="match status" value="1"/>
</dbReference>
<name>A0A554XFN7_9BURK</name>
<dbReference type="SUPFAM" id="SSF101478">
    <property type="entry name" value="ADP-ribosylglycohydrolase"/>
    <property type="match status" value="1"/>
</dbReference>
<dbReference type="Proteomes" id="UP000318294">
    <property type="component" value="Unassembled WGS sequence"/>
</dbReference>
<dbReference type="GO" id="GO:0046872">
    <property type="term" value="F:metal ion binding"/>
    <property type="evidence" value="ECO:0007669"/>
    <property type="project" value="UniProtKB-KW"/>
</dbReference>
<accession>A0A554XFN7</accession>
<feature type="binding site" evidence="1">
    <location>
        <position position="20"/>
    </location>
    <ligand>
        <name>Mg(2+)</name>
        <dbReference type="ChEBI" id="CHEBI:18420"/>
        <label>1</label>
    </ligand>
</feature>
<dbReference type="GO" id="GO:0016787">
    <property type="term" value="F:hydrolase activity"/>
    <property type="evidence" value="ECO:0007669"/>
    <property type="project" value="UniProtKB-KW"/>
</dbReference>
<evidence type="ECO:0000313" key="2">
    <source>
        <dbReference type="EMBL" id="TSE34657.1"/>
    </source>
</evidence>
<dbReference type="InterPro" id="IPR036705">
    <property type="entry name" value="Ribosyl_crysJ1_sf"/>
</dbReference>
<evidence type="ECO:0000313" key="3">
    <source>
        <dbReference type="Proteomes" id="UP000318294"/>
    </source>
</evidence>
<keyword evidence="3" id="KW-1185">Reference proteome</keyword>
<keyword evidence="1" id="KW-0460">Magnesium</keyword>
<keyword evidence="2" id="KW-0378">Hydrolase</keyword>
<dbReference type="AlphaFoldDB" id="A0A554XFN7"/>
<comment type="cofactor">
    <cofactor evidence="1">
        <name>Mg(2+)</name>
        <dbReference type="ChEBI" id="CHEBI:18420"/>
    </cofactor>
    <text evidence="1">Binds 2 magnesium ions per subunit.</text>
</comment>
<protein>
    <submittedName>
        <fullName evidence="2">ADP-ribosyl-dinitrogen reductase hydrolase</fullName>
    </submittedName>
</protein>
<proteinExistence type="predicted"/>
<dbReference type="EMBL" id="VJON01000016">
    <property type="protein sequence ID" value="TSE34657.1"/>
    <property type="molecule type" value="Genomic_DNA"/>
</dbReference>
<evidence type="ECO:0000256" key="1">
    <source>
        <dbReference type="PIRSR" id="PIRSR605502-1"/>
    </source>
</evidence>
<dbReference type="Gene3D" id="1.10.4080.10">
    <property type="entry name" value="ADP-ribosylation/Crystallin J1"/>
    <property type="match status" value="1"/>
</dbReference>
<sequence length="68" mass="6871">MKGDAEDALRNAVSLGGDADTHAAIAGPVAEARFGIPQDIAAAALARLPADMRAVIEALYAAVRPTNA</sequence>
<reference evidence="2 3" key="1">
    <citation type="submission" date="2019-07" db="EMBL/GenBank/DDBJ databases">
        <title>Tepidimonas charontis SPSP-6 draft genome.</title>
        <authorList>
            <person name="Da Costa M.S."/>
            <person name="Froufe H.J.C."/>
            <person name="Egas C."/>
            <person name="Albuquerque L."/>
        </authorList>
    </citation>
    <scope>NUCLEOTIDE SEQUENCE [LARGE SCALE GENOMIC DNA]</scope>
    <source>
        <strain evidence="2 3">SPSP-6</strain>
    </source>
</reference>
<keyword evidence="1" id="KW-0479">Metal-binding</keyword>
<gene>
    <name evidence="2" type="ORF">Tchar_01296</name>
</gene>
<feature type="binding site" evidence="1">
    <location>
        <position position="18"/>
    </location>
    <ligand>
        <name>Mg(2+)</name>
        <dbReference type="ChEBI" id="CHEBI:18420"/>
        <label>1</label>
    </ligand>
</feature>
<comment type="caution">
    <text evidence="2">The sequence shown here is derived from an EMBL/GenBank/DDBJ whole genome shotgun (WGS) entry which is preliminary data.</text>
</comment>
<feature type="binding site" evidence="1">
    <location>
        <position position="21"/>
    </location>
    <ligand>
        <name>Mg(2+)</name>
        <dbReference type="ChEBI" id="CHEBI:18420"/>
        <label>1</label>
    </ligand>
</feature>